<dbReference type="PROSITE" id="PS50893">
    <property type="entry name" value="ABC_TRANSPORTER_2"/>
    <property type="match status" value="1"/>
</dbReference>
<evidence type="ECO:0000313" key="6">
    <source>
        <dbReference type="EMBL" id="MBB6082985.1"/>
    </source>
</evidence>
<evidence type="ECO:0000256" key="1">
    <source>
        <dbReference type="ARBA" id="ARBA00022448"/>
    </source>
</evidence>
<evidence type="ECO:0000256" key="4">
    <source>
        <dbReference type="ARBA" id="ARBA00022840"/>
    </source>
</evidence>
<gene>
    <name evidence="6" type="ORF">HNR28_001020</name>
</gene>
<sequence length="242" mass="25739">MTMLEMDGVSKHYGRLRVAGDVSLAVQAGEALGIIGPNGAGKTTIFNLIAGTVAPDSGRILFDGEDVSALPARARCHRGIARSFQIPHPFAGMSTYENVLVGAAFGRRRTERDSAAKAVEVLELTGLRRKANVLAGQLTLLERKRLEMARALASEPRLLLLDEIAGGLTEPECRELVAAIAEVRRAGVAILWIEHVVHALLAVVDRIAVIDAGRKIAEGEPHAVMASRAVAEIYMGAEAAHG</sequence>
<dbReference type="AlphaFoldDB" id="A0A7W9WNN8"/>
<feature type="domain" description="ABC transporter" evidence="5">
    <location>
        <begin position="4"/>
        <end position="237"/>
    </location>
</feature>
<keyword evidence="2" id="KW-1003">Cell membrane</keyword>
<dbReference type="InterPro" id="IPR027417">
    <property type="entry name" value="P-loop_NTPase"/>
</dbReference>
<dbReference type="GO" id="GO:0015192">
    <property type="term" value="F:L-phenylalanine transmembrane transporter activity"/>
    <property type="evidence" value="ECO:0007669"/>
    <property type="project" value="TreeGrafter"/>
</dbReference>
<dbReference type="PANTHER" id="PTHR45772:SF7">
    <property type="entry name" value="AMINO ACID ABC TRANSPORTER ATP-BINDING PROTEIN"/>
    <property type="match status" value="1"/>
</dbReference>
<keyword evidence="2" id="KW-0472">Membrane</keyword>
<dbReference type="GO" id="GO:0042941">
    <property type="term" value="P:D-alanine transmembrane transport"/>
    <property type="evidence" value="ECO:0007669"/>
    <property type="project" value="TreeGrafter"/>
</dbReference>
<dbReference type="GO" id="GO:1903806">
    <property type="term" value="P:L-isoleucine import across plasma membrane"/>
    <property type="evidence" value="ECO:0007669"/>
    <property type="project" value="TreeGrafter"/>
</dbReference>
<proteinExistence type="predicted"/>
<organism evidence="6 7">
    <name type="scientific">Castellaniella defragrans</name>
    <name type="common">Alcaligenes defragrans</name>
    <dbReference type="NCBI Taxonomy" id="75697"/>
    <lineage>
        <taxon>Bacteria</taxon>
        <taxon>Pseudomonadati</taxon>
        <taxon>Pseudomonadota</taxon>
        <taxon>Betaproteobacteria</taxon>
        <taxon>Burkholderiales</taxon>
        <taxon>Alcaligenaceae</taxon>
        <taxon>Castellaniella</taxon>
    </lineage>
</organism>
<dbReference type="InterPro" id="IPR003439">
    <property type="entry name" value="ABC_transporter-like_ATP-bd"/>
</dbReference>
<dbReference type="CDD" id="cd03219">
    <property type="entry name" value="ABC_Mj1267_LivG_branched"/>
    <property type="match status" value="1"/>
</dbReference>
<evidence type="ECO:0000256" key="2">
    <source>
        <dbReference type="ARBA" id="ARBA00022475"/>
    </source>
</evidence>
<dbReference type="GO" id="GO:0015188">
    <property type="term" value="F:L-isoleucine transmembrane transporter activity"/>
    <property type="evidence" value="ECO:0007669"/>
    <property type="project" value="TreeGrafter"/>
</dbReference>
<dbReference type="GO" id="GO:1903805">
    <property type="term" value="P:L-valine import across plasma membrane"/>
    <property type="evidence" value="ECO:0007669"/>
    <property type="project" value="TreeGrafter"/>
</dbReference>
<keyword evidence="4 6" id="KW-0067">ATP-binding</keyword>
<dbReference type="SUPFAM" id="SSF52540">
    <property type="entry name" value="P-loop containing nucleoside triphosphate hydrolases"/>
    <property type="match status" value="1"/>
</dbReference>
<dbReference type="Proteomes" id="UP000541136">
    <property type="component" value="Unassembled WGS sequence"/>
</dbReference>
<accession>A0A7W9WNN8</accession>
<dbReference type="InterPro" id="IPR003593">
    <property type="entry name" value="AAA+_ATPase"/>
</dbReference>
<dbReference type="InterPro" id="IPR051120">
    <property type="entry name" value="ABC_AA/LPS_Transport"/>
</dbReference>
<keyword evidence="3" id="KW-0547">Nucleotide-binding</keyword>
<dbReference type="PANTHER" id="PTHR45772">
    <property type="entry name" value="CONSERVED COMPONENT OF ABC TRANSPORTER FOR NATURAL AMINO ACIDS-RELATED"/>
    <property type="match status" value="1"/>
</dbReference>
<dbReference type="GO" id="GO:0005886">
    <property type="term" value="C:plasma membrane"/>
    <property type="evidence" value="ECO:0007669"/>
    <property type="project" value="TreeGrafter"/>
</dbReference>
<dbReference type="GO" id="GO:0005524">
    <property type="term" value="F:ATP binding"/>
    <property type="evidence" value="ECO:0007669"/>
    <property type="project" value="UniProtKB-KW"/>
</dbReference>
<evidence type="ECO:0000256" key="3">
    <source>
        <dbReference type="ARBA" id="ARBA00022741"/>
    </source>
</evidence>
<comment type="caution">
    <text evidence="6">The sequence shown here is derived from an EMBL/GenBank/DDBJ whole genome shotgun (WGS) entry which is preliminary data.</text>
</comment>
<name>A0A7W9WNN8_CASDE</name>
<dbReference type="GO" id="GO:0015808">
    <property type="term" value="P:L-alanine transport"/>
    <property type="evidence" value="ECO:0007669"/>
    <property type="project" value="TreeGrafter"/>
</dbReference>
<keyword evidence="1" id="KW-0813">Transport</keyword>
<reference evidence="6 7" key="1">
    <citation type="submission" date="2020-08" db="EMBL/GenBank/DDBJ databases">
        <title>Genomic Encyclopedia of Type Strains, Phase IV (KMG-IV): sequencing the most valuable type-strain genomes for metagenomic binning, comparative biology and taxonomic classification.</title>
        <authorList>
            <person name="Goeker M."/>
        </authorList>
    </citation>
    <scope>NUCLEOTIDE SEQUENCE [LARGE SCALE GENOMIC DNA]</scope>
    <source>
        <strain evidence="6 7">DSM 12141</strain>
    </source>
</reference>
<dbReference type="Gene3D" id="3.40.50.300">
    <property type="entry name" value="P-loop containing nucleotide triphosphate hydrolases"/>
    <property type="match status" value="1"/>
</dbReference>
<dbReference type="SMART" id="SM00382">
    <property type="entry name" value="AAA"/>
    <property type="match status" value="1"/>
</dbReference>
<dbReference type="EMBL" id="JACHIB010000005">
    <property type="protein sequence ID" value="MBB6082985.1"/>
    <property type="molecule type" value="Genomic_DNA"/>
</dbReference>
<protein>
    <submittedName>
        <fullName evidence="6">Branched-chain amino acid transport system ATP-binding protein</fullName>
    </submittedName>
</protein>
<evidence type="ECO:0000313" key="7">
    <source>
        <dbReference type="Proteomes" id="UP000541136"/>
    </source>
</evidence>
<dbReference type="Pfam" id="PF00005">
    <property type="entry name" value="ABC_tran"/>
    <property type="match status" value="1"/>
</dbReference>
<evidence type="ECO:0000259" key="5">
    <source>
        <dbReference type="PROSITE" id="PS50893"/>
    </source>
</evidence>
<dbReference type="GO" id="GO:0016887">
    <property type="term" value="F:ATP hydrolysis activity"/>
    <property type="evidence" value="ECO:0007669"/>
    <property type="project" value="InterPro"/>
</dbReference>
<dbReference type="GO" id="GO:0005304">
    <property type="term" value="F:L-valine transmembrane transporter activity"/>
    <property type="evidence" value="ECO:0007669"/>
    <property type="project" value="TreeGrafter"/>
</dbReference>